<comment type="cofactor">
    <cofactor evidence="5">
        <name>Fe(2+)</name>
        <dbReference type="ChEBI" id="CHEBI:29033"/>
    </cofactor>
    <text evidence="5">Binds 1 Fe(2+) ion per subunit.</text>
</comment>
<organism evidence="6 7">
    <name type="scientific">Ceratopteris richardii</name>
    <name type="common">Triangle waterfern</name>
    <dbReference type="NCBI Taxonomy" id="49495"/>
    <lineage>
        <taxon>Eukaryota</taxon>
        <taxon>Viridiplantae</taxon>
        <taxon>Streptophyta</taxon>
        <taxon>Embryophyta</taxon>
        <taxon>Tracheophyta</taxon>
        <taxon>Polypodiopsida</taxon>
        <taxon>Polypodiidae</taxon>
        <taxon>Polypodiales</taxon>
        <taxon>Pteridineae</taxon>
        <taxon>Pteridaceae</taxon>
        <taxon>Parkerioideae</taxon>
        <taxon>Ceratopteris</taxon>
    </lineage>
</organism>
<dbReference type="Pfam" id="PF03055">
    <property type="entry name" value="RPE65"/>
    <property type="match status" value="1"/>
</dbReference>
<feature type="binding site" evidence="5">
    <location>
        <position position="318"/>
    </location>
    <ligand>
        <name>Fe cation</name>
        <dbReference type="ChEBI" id="CHEBI:24875"/>
        <note>catalytic</note>
    </ligand>
</feature>
<dbReference type="AlphaFoldDB" id="A0A8T2SDC0"/>
<keyword evidence="2 5" id="KW-0479">Metal-binding</keyword>
<gene>
    <name evidence="6" type="ORF">KP509_20G015800</name>
</gene>
<dbReference type="PANTHER" id="PTHR10543:SF97">
    <property type="entry name" value="9-CIS-EPOXYCAROTENOID DIOXYGENASE NCED4, CHLOROPLASTIC"/>
    <property type="match status" value="1"/>
</dbReference>
<keyword evidence="4 5" id="KW-0408">Iron</keyword>
<name>A0A8T2SDC0_CERRI</name>
<feature type="binding site" evidence="5">
    <location>
        <position position="628"/>
    </location>
    <ligand>
        <name>Fe cation</name>
        <dbReference type="ChEBI" id="CHEBI:24875"/>
        <note>catalytic</note>
    </ligand>
</feature>
<dbReference type="GO" id="GO:0010436">
    <property type="term" value="F:carotenoid dioxygenase activity"/>
    <property type="evidence" value="ECO:0007669"/>
    <property type="project" value="TreeGrafter"/>
</dbReference>
<keyword evidence="3" id="KW-0223">Dioxygenase</keyword>
<dbReference type="GO" id="GO:0046872">
    <property type="term" value="F:metal ion binding"/>
    <property type="evidence" value="ECO:0007669"/>
    <property type="project" value="UniProtKB-KW"/>
</dbReference>
<dbReference type="GO" id="GO:0009570">
    <property type="term" value="C:chloroplast stroma"/>
    <property type="evidence" value="ECO:0007669"/>
    <property type="project" value="TreeGrafter"/>
</dbReference>
<sequence>MEASSMHALTTFKPPSPPISCQLRPHSPLSLLSIPSHQSTAIFPGTGSQCIWVSRLECQLTSPKAFPSLLREFYNHPPSFPHQGASSSLREAELLSRSSPARAFGLNFLQIVAAKMLDLAERAIVEILEKQHPLPSTADPLVQLAGNFSPVPENLVHHELEIEGCVPSSLEGMYVRNGANPMFQPVAGHHLFDGDGMLHAVRFKEGIVSYVNRFTRTHRLEEEMKMGRAFFPKAIGELHGHSGIARLLLFYARSMFGLVDGRKGMGVANAGVVFFNGRLLAMSEDDLPYAVEVTSSGDLKTLGRYDFEGQLDSPMIAHPKIDARTKELFALSYDVIKRPYLKYFKFSSDGKKGPEVTISVDEPTMMHDFAISENHVIIPDQQVIFRLREMLSGGSPVVHNKHKVPRFGVLPRDDADEKRIIWVDVPDCFCFHLWNAWEEGDEVVVIASCMTPADSIFNQSPQALKSILSEIRLNKNSGTSKRRPLVSGMNLEAGQVNGKFLGRRSRYAYLAIADPWPKVSGIAKVDLLQQRQMNDDVNECSDGRTDVMTSEKNLVCKFMYPSNCYGGEPMFVPRSADPFSAEDDGYVLTFMHNEVTGKSELLILDASSPSLEVLARVKLPARVPYGFHGTFIHASELDTQKNGYYCSSPGR</sequence>
<comment type="similarity">
    <text evidence="1">Belongs to the carotenoid oxygenase family.</text>
</comment>
<evidence type="ECO:0000256" key="1">
    <source>
        <dbReference type="ARBA" id="ARBA00006787"/>
    </source>
</evidence>
<evidence type="ECO:0000256" key="4">
    <source>
        <dbReference type="ARBA" id="ARBA00023004"/>
    </source>
</evidence>
<accession>A0A8T2SDC0</accession>
<dbReference type="OrthoDB" id="1069523at2759"/>
<comment type="caution">
    <text evidence="6">The sequence shown here is derived from an EMBL/GenBank/DDBJ whole genome shotgun (WGS) entry which is preliminary data.</text>
</comment>
<keyword evidence="7" id="KW-1185">Reference proteome</keyword>
<evidence type="ECO:0000256" key="5">
    <source>
        <dbReference type="PIRSR" id="PIRSR604294-1"/>
    </source>
</evidence>
<feature type="binding site" evidence="5">
    <location>
        <position position="432"/>
    </location>
    <ligand>
        <name>Fe cation</name>
        <dbReference type="ChEBI" id="CHEBI:24875"/>
        <note>catalytic</note>
    </ligand>
</feature>
<dbReference type="GO" id="GO:0016121">
    <property type="term" value="P:carotene catabolic process"/>
    <property type="evidence" value="ECO:0007669"/>
    <property type="project" value="TreeGrafter"/>
</dbReference>
<proteinExistence type="inferred from homology"/>
<reference evidence="6" key="1">
    <citation type="submission" date="2021-08" db="EMBL/GenBank/DDBJ databases">
        <title>WGS assembly of Ceratopteris richardii.</title>
        <authorList>
            <person name="Marchant D.B."/>
            <person name="Chen G."/>
            <person name="Jenkins J."/>
            <person name="Shu S."/>
            <person name="Leebens-Mack J."/>
            <person name="Grimwood J."/>
            <person name="Schmutz J."/>
            <person name="Soltis P."/>
            <person name="Soltis D."/>
            <person name="Chen Z.-H."/>
        </authorList>
    </citation>
    <scope>NUCLEOTIDE SEQUENCE</scope>
    <source>
        <strain evidence="6">Whitten #5841</strain>
        <tissue evidence="6">Leaf</tissue>
    </source>
</reference>
<evidence type="ECO:0000313" key="7">
    <source>
        <dbReference type="Proteomes" id="UP000825935"/>
    </source>
</evidence>
<protein>
    <recommendedName>
        <fullName evidence="8">9-cis-epoxycarotenoid dioxygenase</fullName>
    </recommendedName>
</protein>
<dbReference type="InterPro" id="IPR004294">
    <property type="entry name" value="Carotenoid_Oase"/>
</dbReference>
<dbReference type="PANTHER" id="PTHR10543">
    <property type="entry name" value="BETA-CAROTENE DIOXYGENASE"/>
    <property type="match status" value="1"/>
</dbReference>
<feature type="binding site" evidence="5">
    <location>
        <position position="367"/>
    </location>
    <ligand>
        <name>Fe cation</name>
        <dbReference type="ChEBI" id="CHEBI:24875"/>
        <note>catalytic</note>
    </ligand>
</feature>
<dbReference type="OMA" id="ASYRNRW"/>
<evidence type="ECO:0000313" key="6">
    <source>
        <dbReference type="EMBL" id="KAH7331116.1"/>
    </source>
</evidence>
<evidence type="ECO:0000256" key="3">
    <source>
        <dbReference type="ARBA" id="ARBA00022964"/>
    </source>
</evidence>
<keyword evidence="3" id="KW-0560">Oxidoreductase</keyword>
<evidence type="ECO:0008006" key="8">
    <source>
        <dbReference type="Google" id="ProtNLM"/>
    </source>
</evidence>
<evidence type="ECO:0000256" key="2">
    <source>
        <dbReference type="ARBA" id="ARBA00022723"/>
    </source>
</evidence>
<dbReference type="EMBL" id="CM035425">
    <property type="protein sequence ID" value="KAH7331116.1"/>
    <property type="molecule type" value="Genomic_DNA"/>
</dbReference>
<dbReference type="Proteomes" id="UP000825935">
    <property type="component" value="Chromosome 20"/>
</dbReference>